<feature type="compositionally biased region" description="Basic and acidic residues" evidence="2">
    <location>
        <begin position="699"/>
        <end position="729"/>
    </location>
</feature>
<feature type="compositionally biased region" description="Polar residues" evidence="2">
    <location>
        <begin position="631"/>
        <end position="645"/>
    </location>
</feature>
<feature type="region of interest" description="Disordered" evidence="2">
    <location>
        <begin position="889"/>
        <end position="1038"/>
    </location>
</feature>
<proteinExistence type="predicted"/>
<feature type="coiled-coil region" evidence="1">
    <location>
        <begin position="493"/>
        <end position="524"/>
    </location>
</feature>
<comment type="caution">
    <text evidence="3">The sequence shown here is derived from an EMBL/GenBank/DDBJ whole genome shotgun (WGS) entry which is preliminary data.</text>
</comment>
<evidence type="ECO:0000256" key="1">
    <source>
        <dbReference type="SAM" id="Coils"/>
    </source>
</evidence>
<evidence type="ECO:0000313" key="4">
    <source>
        <dbReference type="Proteomes" id="UP001165085"/>
    </source>
</evidence>
<keyword evidence="1" id="KW-0175">Coiled coil</keyword>
<feature type="region of interest" description="Disordered" evidence="2">
    <location>
        <begin position="800"/>
        <end position="875"/>
    </location>
</feature>
<gene>
    <name evidence="3" type="ORF">TrST_g7925</name>
</gene>
<dbReference type="AlphaFoldDB" id="A0A9W7EV70"/>
<keyword evidence="4" id="KW-1185">Reference proteome</keyword>
<feature type="region of interest" description="Disordered" evidence="2">
    <location>
        <begin position="1"/>
        <end position="98"/>
    </location>
</feature>
<name>A0A9W7EV70_9STRA</name>
<feature type="compositionally biased region" description="Basic and acidic residues" evidence="2">
    <location>
        <begin position="909"/>
        <end position="936"/>
    </location>
</feature>
<sequence>MHLSSSPRGRSPRGDRQTRSTLNEYTRRNSPTRRGRSKGSPGRGSPRSSPQRNLPGDYMSRTPGAIPPQIAYTSPDPDSEPKLSNTRRLRPMSNDQSQKAMQVLEREFGKVFNEAMTTLNEQKSKVNKKIKENGLHDRHLLAKKEDKRRYATFDWHQHALQITMERNQLQQTILAQQRDYDKLFGSVFETTASVIRSSVSRCQKKAMFCVESFLDRIEEANNALVHADEVEELCNERVQVMEAEFWKKTEIFQSKTTAKNEKVVEELQKQIKDAHAAIEAERYASELRAMDSKRFEADQRVEKEAAVRERYEGIIQNLASENAVIRRELNKEIEKSHTLTNSLMIEFEKRCRNFEKNLIETLLQERDGASPALHQKLQEHLKVVSDASSYGESNPGQQIGEIVATYHDKVYSDLKFAMSGRRPQTHAQHQTHHNTYAESDISWNGSADPLYENNGSHFYHDDYSRGEDYSVDIDANAYLYNGPEPPPPLTEKEKELQREVQLAKMKLKAKEDEVRAKTQKAEERIMKRDMMIYNLERKVKGEEGKGIYPRYAPPPPPSYKRIEQLKQEEERKKQQQEIAEREKWEAERKMLEERQRKKEKDLVQVSSRQDSVLDEQRRKHHKQLQERRQNRMINRNTPPSNSASPSRLERSQMELDLERQKGDLEQQTRQLEARQQRSPVAPPKSKSELELQREAQLARIERLERRQQEEEQLDRLRDQTEARQLKRAELMMSSSNKSESDLLKEQIAQSEHLRQMIVPTQHENLLPSPTEKQRVEAEIARQNEIAVERQADIGRQMEMAASYALEDDQRDRAMSPNRGRPVYQQPISRQQSPRRRPPATPPTAAQARQEQEQAQAQQYGGELQGLQKENEAAKALEDQLEAQRIALEKANEAGRIEGEKMRQTKAGRRAQEKAEKEAKEKRKQEQAKKHAENEALRRRRYTQVLSPEEQKERVKRAQEIRFEEEKVKQEKKAKEKADKDAALAARKQREKAAREVEEKKRQQEDLKKAKKLIAEQKEKKEEEAKLAAAKEAADMATL</sequence>
<feature type="compositionally biased region" description="Low complexity" evidence="2">
    <location>
        <begin position="842"/>
        <end position="858"/>
    </location>
</feature>
<feature type="compositionally biased region" description="Basic and acidic residues" evidence="2">
    <location>
        <begin position="647"/>
        <end position="675"/>
    </location>
</feature>
<accession>A0A9W7EV70</accession>
<feature type="region of interest" description="Disordered" evidence="2">
    <location>
        <begin position="591"/>
        <end position="743"/>
    </location>
</feature>
<feature type="compositionally biased region" description="Basic and acidic residues" evidence="2">
    <location>
        <begin position="889"/>
        <end position="902"/>
    </location>
</feature>
<feature type="compositionally biased region" description="Basic and acidic residues" evidence="2">
    <location>
        <begin position="990"/>
        <end position="1025"/>
    </location>
</feature>
<feature type="compositionally biased region" description="Low complexity" evidence="2">
    <location>
        <begin position="38"/>
        <end position="52"/>
    </location>
</feature>
<organism evidence="3 4">
    <name type="scientific">Triparma strigata</name>
    <dbReference type="NCBI Taxonomy" id="1606541"/>
    <lineage>
        <taxon>Eukaryota</taxon>
        <taxon>Sar</taxon>
        <taxon>Stramenopiles</taxon>
        <taxon>Ochrophyta</taxon>
        <taxon>Bolidophyceae</taxon>
        <taxon>Parmales</taxon>
        <taxon>Triparmaceae</taxon>
        <taxon>Triparma</taxon>
    </lineage>
</organism>
<feature type="compositionally biased region" description="Basic and acidic residues" evidence="2">
    <location>
        <begin position="591"/>
        <end position="602"/>
    </location>
</feature>
<reference evidence="4" key="1">
    <citation type="journal article" date="2023" name="Commun. Biol.">
        <title>Genome analysis of Parmales, the sister group of diatoms, reveals the evolutionary specialization of diatoms from phago-mixotrophs to photoautotrophs.</title>
        <authorList>
            <person name="Ban H."/>
            <person name="Sato S."/>
            <person name="Yoshikawa S."/>
            <person name="Yamada K."/>
            <person name="Nakamura Y."/>
            <person name="Ichinomiya M."/>
            <person name="Sato N."/>
            <person name="Blanc-Mathieu R."/>
            <person name="Endo H."/>
            <person name="Kuwata A."/>
            <person name="Ogata H."/>
        </authorList>
    </citation>
    <scope>NUCLEOTIDE SEQUENCE [LARGE SCALE GENOMIC DNA]</scope>
    <source>
        <strain evidence="4">NIES 3701</strain>
    </source>
</reference>
<evidence type="ECO:0000313" key="3">
    <source>
        <dbReference type="EMBL" id="GMH93859.1"/>
    </source>
</evidence>
<protein>
    <submittedName>
        <fullName evidence="3">Uncharacterized protein</fullName>
    </submittedName>
</protein>
<dbReference type="EMBL" id="BRXY01000422">
    <property type="protein sequence ID" value="GMH93859.1"/>
    <property type="molecule type" value="Genomic_DNA"/>
</dbReference>
<dbReference type="Proteomes" id="UP001165085">
    <property type="component" value="Unassembled WGS sequence"/>
</dbReference>
<feature type="compositionally biased region" description="Basic and acidic residues" evidence="2">
    <location>
        <begin position="948"/>
        <end position="981"/>
    </location>
</feature>
<dbReference type="OrthoDB" id="10440850at2759"/>
<evidence type="ECO:0000256" key="2">
    <source>
        <dbReference type="SAM" id="MobiDB-lite"/>
    </source>
</evidence>